<accession>A0A8J2M458</accession>
<dbReference type="AlphaFoldDB" id="A0A8J2M458"/>
<reference evidence="1" key="1">
    <citation type="submission" date="2021-09" db="EMBL/GenBank/DDBJ databases">
        <authorList>
            <consortium name="Pathogen Informatics"/>
        </authorList>
    </citation>
    <scope>NUCLEOTIDE SEQUENCE</scope>
</reference>
<proteinExistence type="predicted"/>
<evidence type="ECO:0000313" key="1">
    <source>
        <dbReference type="EMBL" id="CAG9539083.1"/>
    </source>
</evidence>
<dbReference type="EMBL" id="CAKAEH010001746">
    <property type="protein sequence ID" value="CAG9539083.1"/>
    <property type="molecule type" value="Genomic_DNA"/>
</dbReference>
<sequence length="78" mass="8761">MGGHRRDQSDSHVPLRQSIEFQQCISSNSQDQIRFPTEISLNIAEPVPNGTINSITSIDLPVYHNDSTVHRQPTVSDF</sequence>
<organism evidence="1 2">
    <name type="scientific">Cercopithifilaria johnstoni</name>
    <dbReference type="NCBI Taxonomy" id="2874296"/>
    <lineage>
        <taxon>Eukaryota</taxon>
        <taxon>Metazoa</taxon>
        <taxon>Ecdysozoa</taxon>
        <taxon>Nematoda</taxon>
        <taxon>Chromadorea</taxon>
        <taxon>Rhabditida</taxon>
        <taxon>Spirurina</taxon>
        <taxon>Spiruromorpha</taxon>
        <taxon>Filarioidea</taxon>
        <taxon>Onchocercidae</taxon>
        <taxon>Cercopithifilaria</taxon>
    </lineage>
</organism>
<evidence type="ECO:0000313" key="2">
    <source>
        <dbReference type="Proteomes" id="UP000746747"/>
    </source>
</evidence>
<protein>
    <submittedName>
        <fullName evidence="1">Uncharacterized protein</fullName>
    </submittedName>
</protein>
<keyword evidence="2" id="KW-1185">Reference proteome</keyword>
<dbReference type="OrthoDB" id="5784967at2759"/>
<name>A0A8J2M458_9BILA</name>
<dbReference type="Proteomes" id="UP000746747">
    <property type="component" value="Unassembled WGS sequence"/>
</dbReference>
<gene>
    <name evidence="1" type="ORF">CJOHNSTONI_LOCUS8719</name>
</gene>
<comment type="caution">
    <text evidence="1">The sequence shown here is derived from an EMBL/GenBank/DDBJ whole genome shotgun (WGS) entry which is preliminary data.</text>
</comment>